<evidence type="ECO:0000256" key="1">
    <source>
        <dbReference type="SAM" id="Phobius"/>
    </source>
</evidence>
<feature type="transmembrane region" description="Helical" evidence="1">
    <location>
        <begin position="24"/>
        <end position="46"/>
    </location>
</feature>
<feature type="transmembrane region" description="Helical" evidence="1">
    <location>
        <begin position="62"/>
        <end position="87"/>
    </location>
</feature>
<gene>
    <name evidence="2" type="ORF">CCHLO57077_00019348</name>
</gene>
<keyword evidence="3" id="KW-1185">Reference proteome</keyword>
<protein>
    <submittedName>
        <fullName evidence="2">Uncharacterized protein</fullName>
    </submittedName>
</protein>
<dbReference type="Proteomes" id="UP001160390">
    <property type="component" value="Unassembled WGS sequence"/>
</dbReference>
<keyword evidence="1" id="KW-0472">Membrane</keyword>
<keyword evidence="1" id="KW-1133">Transmembrane helix</keyword>
<dbReference type="EMBL" id="CABFNP030001090">
    <property type="protein sequence ID" value="CAI6091148.1"/>
    <property type="molecule type" value="Genomic_DNA"/>
</dbReference>
<evidence type="ECO:0000313" key="3">
    <source>
        <dbReference type="Proteomes" id="UP001160390"/>
    </source>
</evidence>
<name>A0AA35M635_9HYPO</name>
<keyword evidence="1" id="KW-0812">Transmembrane</keyword>
<organism evidence="2 3">
    <name type="scientific">Clonostachys chloroleuca</name>
    <dbReference type="NCBI Taxonomy" id="1926264"/>
    <lineage>
        <taxon>Eukaryota</taxon>
        <taxon>Fungi</taxon>
        <taxon>Dikarya</taxon>
        <taxon>Ascomycota</taxon>
        <taxon>Pezizomycotina</taxon>
        <taxon>Sordariomycetes</taxon>
        <taxon>Hypocreomycetidae</taxon>
        <taxon>Hypocreales</taxon>
        <taxon>Bionectriaceae</taxon>
        <taxon>Clonostachys</taxon>
    </lineage>
</organism>
<dbReference type="AlphaFoldDB" id="A0AA35M635"/>
<sequence length="102" mass="11842">MDHLSRYQIADAYFTTLFSMSREAWLVFLIGGWIMLELIALILFFLEDSQQVKPPRVLSSSIYFILAIISLWGVAIIQIVAIAYTIIKKDWLWKCLIVLECI</sequence>
<reference evidence="2" key="1">
    <citation type="submission" date="2023-01" db="EMBL/GenBank/DDBJ databases">
        <authorList>
            <person name="Piombo E."/>
        </authorList>
    </citation>
    <scope>NUCLEOTIDE SEQUENCE</scope>
</reference>
<evidence type="ECO:0000313" key="2">
    <source>
        <dbReference type="EMBL" id="CAI6091148.1"/>
    </source>
</evidence>
<comment type="caution">
    <text evidence="2">The sequence shown here is derived from an EMBL/GenBank/DDBJ whole genome shotgun (WGS) entry which is preliminary data.</text>
</comment>
<proteinExistence type="predicted"/>
<accession>A0AA35M635</accession>